<accession>A0AAV4S8F0</accession>
<evidence type="ECO:0000313" key="1">
    <source>
        <dbReference type="EMBL" id="GIY29639.1"/>
    </source>
</evidence>
<proteinExistence type="predicted"/>
<protein>
    <submittedName>
        <fullName evidence="1">Uncharacterized protein</fullName>
    </submittedName>
</protein>
<organism evidence="1 2">
    <name type="scientific">Caerostris darwini</name>
    <dbReference type="NCBI Taxonomy" id="1538125"/>
    <lineage>
        <taxon>Eukaryota</taxon>
        <taxon>Metazoa</taxon>
        <taxon>Ecdysozoa</taxon>
        <taxon>Arthropoda</taxon>
        <taxon>Chelicerata</taxon>
        <taxon>Arachnida</taxon>
        <taxon>Araneae</taxon>
        <taxon>Araneomorphae</taxon>
        <taxon>Entelegynae</taxon>
        <taxon>Araneoidea</taxon>
        <taxon>Araneidae</taxon>
        <taxon>Caerostris</taxon>
    </lineage>
</organism>
<dbReference type="Proteomes" id="UP001054837">
    <property type="component" value="Unassembled WGS sequence"/>
</dbReference>
<evidence type="ECO:0000313" key="2">
    <source>
        <dbReference type="Proteomes" id="UP001054837"/>
    </source>
</evidence>
<gene>
    <name evidence="1" type="ORF">CDAR_203901</name>
</gene>
<dbReference type="AlphaFoldDB" id="A0AAV4S8F0"/>
<keyword evidence="2" id="KW-1185">Reference proteome</keyword>
<comment type="caution">
    <text evidence="1">The sequence shown here is derived from an EMBL/GenBank/DDBJ whole genome shotgun (WGS) entry which is preliminary data.</text>
</comment>
<reference evidence="1 2" key="1">
    <citation type="submission" date="2021-06" db="EMBL/GenBank/DDBJ databases">
        <title>Caerostris darwini draft genome.</title>
        <authorList>
            <person name="Kono N."/>
            <person name="Arakawa K."/>
        </authorList>
    </citation>
    <scope>NUCLEOTIDE SEQUENCE [LARGE SCALE GENOMIC DNA]</scope>
</reference>
<name>A0AAV4S8F0_9ARAC</name>
<sequence length="95" mass="10797">MGYLCHVLVGEITALVSQSAQNRGNISRTNLIFWDQEYLKSTKKSFQVQELMEGATHPLHCLYLVKCVREILSNAKKLVQKNVPEVSKENSCNLM</sequence>
<dbReference type="EMBL" id="BPLQ01007348">
    <property type="protein sequence ID" value="GIY29639.1"/>
    <property type="molecule type" value="Genomic_DNA"/>
</dbReference>